<dbReference type="Gene3D" id="1.10.1740.10">
    <property type="match status" value="1"/>
</dbReference>
<evidence type="ECO:0000256" key="6">
    <source>
        <dbReference type="SAM" id="MobiDB-lite"/>
    </source>
</evidence>
<dbReference type="AlphaFoldDB" id="A0A518BDB3"/>
<keyword evidence="10" id="KW-1185">Reference proteome</keyword>
<name>A0A518BDB3_9BACT</name>
<evidence type="ECO:0000256" key="3">
    <source>
        <dbReference type="ARBA" id="ARBA00023082"/>
    </source>
</evidence>
<evidence type="ECO:0000256" key="5">
    <source>
        <dbReference type="ARBA" id="ARBA00023163"/>
    </source>
</evidence>
<dbReference type="GO" id="GO:0006352">
    <property type="term" value="P:DNA-templated transcription initiation"/>
    <property type="evidence" value="ECO:0007669"/>
    <property type="project" value="InterPro"/>
</dbReference>
<dbReference type="SUPFAM" id="SSF88659">
    <property type="entry name" value="Sigma3 and sigma4 domains of RNA polymerase sigma factors"/>
    <property type="match status" value="1"/>
</dbReference>
<gene>
    <name evidence="9" type="primary">sigW_1</name>
    <name evidence="9" type="ORF">Pla133_00420</name>
</gene>
<dbReference type="RefSeq" id="WP_145061176.1">
    <property type="nucleotide sequence ID" value="NZ_CP036287.1"/>
</dbReference>
<evidence type="ECO:0000256" key="2">
    <source>
        <dbReference type="ARBA" id="ARBA00023015"/>
    </source>
</evidence>
<organism evidence="9 10">
    <name type="scientific">Engelhardtia mirabilis</name>
    <dbReference type="NCBI Taxonomy" id="2528011"/>
    <lineage>
        <taxon>Bacteria</taxon>
        <taxon>Pseudomonadati</taxon>
        <taxon>Planctomycetota</taxon>
        <taxon>Planctomycetia</taxon>
        <taxon>Planctomycetia incertae sedis</taxon>
        <taxon>Engelhardtia</taxon>
    </lineage>
</organism>
<keyword evidence="4" id="KW-0238">DNA-binding</keyword>
<dbReference type="SUPFAM" id="SSF88946">
    <property type="entry name" value="Sigma2 domain of RNA polymerase sigma factors"/>
    <property type="match status" value="1"/>
</dbReference>
<dbReference type="InterPro" id="IPR007627">
    <property type="entry name" value="RNA_pol_sigma70_r2"/>
</dbReference>
<dbReference type="Pfam" id="PF04542">
    <property type="entry name" value="Sigma70_r2"/>
    <property type="match status" value="1"/>
</dbReference>
<dbReference type="Proteomes" id="UP000316921">
    <property type="component" value="Chromosome"/>
</dbReference>
<dbReference type="PANTHER" id="PTHR43133">
    <property type="entry name" value="RNA POLYMERASE ECF-TYPE SIGMA FACTO"/>
    <property type="match status" value="1"/>
</dbReference>
<comment type="similarity">
    <text evidence="1">Belongs to the sigma-70 factor family. ECF subfamily.</text>
</comment>
<protein>
    <submittedName>
        <fullName evidence="9">ECF RNA polymerase sigma factor SigW</fullName>
    </submittedName>
</protein>
<evidence type="ECO:0000259" key="7">
    <source>
        <dbReference type="Pfam" id="PF04542"/>
    </source>
</evidence>
<reference evidence="9 10" key="1">
    <citation type="submission" date="2019-02" db="EMBL/GenBank/DDBJ databases">
        <title>Deep-cultivation of Planctomycetes and their phenomic and genomic characterization uncovers novel biology.</title>
        <authorList>
            <person name="Wiegand S."/>
            <person name="Jogler M."/>
            <person name="Boedeker C."/>
            <person name="Pinto D."/>
            <person name="Vollmers J."/>
            <person name="Rivas-Marin E."/>
            <person name="Kohn T."/>
            <person name="Peeters S.H."/>
            <person name="Heuer A."/>
            <person name="Rast P."/>
            <person name="Oberbeckmann S."/>
            <person name="Bunk B."/>
            <person name="Jeske O."/>
            <person name="Meyerdierks A."/>
            <person name="Storesund J.E."/>
            <person name="Kallscheuer N."/>
            <person name="Luecker S."/>
            <person name="Lage O.M."/>
            <person name="Pohl T."/>
            <person name="Merkel B.J."/>
            <person name="Hornburger P."/>
            <person name="Mueller R.-W."/>
            <person name="Bruemmer F."/>
            <person name="Labrenz M."/>
            <person name="Spormann A.M."/>
            <person name="Op den Camp H."/>
            <person name="Overmann J."/>
            <person name="Amann R."/>
            <person name="Jetten M.S.M."/>
            <person name="Mascher T."/>
            <person name="Medema M.H."/>
            <person name="Devos D.P."/>
            <person name="Kaster A.-K."/>
            <person name="Ovreas L."/>
            <person name="Rohde M."/>
            <person name="Galperin M.Y."/>
            <person name="Jogler C."/>
        </authorList>
    </citation>
    <scope>NUCLEOTIDE SEQUENCE [LARGE SCALE GENOMIC DNA]</scope>
    <source>
        <strain evidence="9 10">Pla133</strain>
    </source>
</reference>
<feature type="region of interest" description="Disordered" evidence="6">
    <location>
        <begin position="102"/>
        <end position="121"/>
    </location>
</feature>
<evidence type="ECO:0000256" key="4">
    <source>
        <dbReference type="ARBA" id="ARBA00023125"/>
    </source>
</evidence>
<dbReference type="EMBL" id="CP036287">
    <property type="protein sequence ID" value="QDU64980.1"/>
    <property type="molecule type" value="Genomic_DNA"/>
</dbReference>
<dbReference type="InterPro" id="IPR039425">
    <property type="entry name" value="RNA_pol_sigma-70-like"/>
</dbReference>
<proteinExistence type="inferred from homology"/>
<evidence type="ECO:0000259" key="8">
    <source>
        <dbReference type="Pfam" id="PF08281"/>
    </source>
</evidence>
<dbReference type="NCBIfam" id="TIGR02937">
    <property type="entry name" value="sigma70-ECF"/>
    <property type="match status" value="1"/>
</dbReference>
<keyword evidence="5" id="KW-0804">Transcription</keyword>
<evidence type="ECO:0000313" key="10">
    <source>
        <dbReference type="Proteomes" id="UP000316921"/>
    </source>
</evidence>
<dbReference type="PANTHER" id="PTHR43133:SF8">
    <property type="entry name" value="RNA POLYMERASE SIGMA FACTOR HI_1459-RELATED"/>
    <property type="match status" value="1"/>
</dbReference>
<dbReference type="Gene3D" id="1.10.10.10">
    <property type="entry name" value="Winged helix-like DNA-binding domain superfamily/Winged helix DNA-binding domain"/>
    <property type="match status" value="1"/>
</dbReference>
<evidence type="ECO:0000313" key="9">
    <source>
        <dbReference type="EMBL" id="QDU64980.1"/>
    </source>
</evidence>
<keyword evidence="2" id="KW-0805">Transcription regulation</keyword>
<dbReference type="InterPro" id="IPR036388">
    <property type="entry name" value="WH-like_DNA-bd_sf"/>
</dbReference>
<keyword evidence="3" id="KW-0731">Sigma factor</keyword>
<feature type="domain" description="RNA polymerase sigma factor 70 region 4 type 2" evidence="8">
    <location>
        <begin position="134"/>
        <end position="186"/>
    </location>
</feature>
<dbReference type="CDD" id="cd06171">
    <property type="entry name" value="Sigma70_r4"/>
    <property type="match status" value="1"/>
</dbReference>
<dbReference type="InterPro" id="IPR014284">
    <property type="entry name" value="RNA_pol_sigma-70_dom"/>
</dbReference>
<dbReference type="InterPro" id="IPR013324">
    <property type="entry name" value="RNA_pol_sigma_r3/r4-like"/>
</dbReference>
<sequence length="199" mass="22255">MTGSDTDQGAAWMAAWQAGDESAFEALVRAHADRVHALLTRFLGPVPQREDLVQEVFLRVVRARETYVPTARFTTWLYRIVFNLAANEREKLRLRRTLSLDASAPGDPDSRGFDPADEDGPDPEADLARLDVVEAVRAAIESLPERQRMALVLAKYEGLSFLEIGEVLGVSEKAVKSTVHRARETLRERLAPFVREEVA</sequence>
<dbReference type="GO" id="GO:0003677">
    <property type="term" value="F:DNA binding"/>
    <property type="evidence" value="ECO:0007669"/>
    <property type="project" value="UniProtKB-KW"/>
</dbReference>
<dbReference type="KEGG" id="pbap:Pla133_00420"/>
<feature type="domain" description="RNA polymerase sigma-70 region 2" evidence="7">
    <location>
        <begin position="27"/>
        <end position="91"/>
    </location>
</feature>
<dbReference type="GO" id="GO:0016987">
    <property type="term" value="F:sigma factor activity"/>
    <property type="evidence" value="ECO:0007669"/>
    <property type="project" value="UniProtKB-KW"/>
</dbReference>
<dbReference type="InterPro" id="IPR013249">
    <property type="entry name" value="RNA_pol_sigma70_r4_t2"/>
</dbReference>
<dbReference type="Pfam" id="PF08281">
    <property type="entry name" value="Sigma70_r4_2"/>
    <property type="match status" value="1"/>
</dbReference>
<evidence type="ECO:0000256" key="1">
    <source>
        <dbReference type="ARBA" id="ARBA00010641"/>
    </source>
</evidence>
<dbReference type="InterPro" id="IPR013325">
    <property type="entry name" value="RNA_pol_sigma_r2"/>
</dbReference>
<accession>A0A518BDB3</accession>